<protein>
    <submittedName>
        <fullName evidence="2">GNAT family N-acetyltransferase</fullName>
    </submittedName>
</protein>
<sequence>MPERLPALHIRPALAADEDFFAALYRSTRADLLALLADKRYIDGLIATQRQAQVASYRERYPGAIYQVLELDGAAAGRLVTACVDEALRVVDLAVMPWARGRGVATETLLRLQRQAQQERRVLRLAVRRDNEGARRLYAALGFVPDDEEGGVLQLHWRLAAVPPP</sequence>
<dbReference type="Pfam" id="PF00583">
    <property type="entry name" value="Acetyltransf_1"/>
    <property type="match status" value="1"/>
</dbReference>
<evidence type="ECO:0000259" key="1">
    <source>
        <dbReference type="PROSITE" id="PS51186"/>
    </source>
</evidence>
<dbReference type="PROSITE" id="PS51186">
    <property type="entry name" value="GNAT"/>
    <property type="match status" value="1"/>
</dbReference>
<gene>
    <name evidence="2" type="ORF">NX780_22255</name>
</gene>
<dbReference type="Proteomes" id="UP001206572">
    <property type="component" value="Unassembled WGS sequence"/>
</dbReference>
<dbReference type="InterPro" id="IPR000182">
    <property type="entry name" value="GNAT_dom"/>
</dbReference>
<dbReference type="InterPro" id="IPR016181">
    <property type="entry name" value="Acyl_CoA_acyltransferase"/>
</dbReference>
<feature type="domain" description="N-acetyltransferase" evidence="1">
    <location>
        <begin position="8"/>
        <end position="165"/>
    </location>
</feature>
<evidence type="ECO:0000313" key="3">
    <source>
        <dbReference type="Proteomes" id="UP001206572"/>
    </source>
</evidence>
<accession>A0ABT2AS71</accession>
<evidence type="ECO:0000313" key="2">
    <source>
        <dbReference type="EMBL" id="MCS0599074.1"/>
    </source>
</evidence>
<dbReference type="RefSeq" id="WP_258830077.1">
    <property type="nucleotide sequence ID" value="NZ_JANUHA010000022.1"/>
</dbReference>
<dbReference type="Gene3D" id="3.40.630.30">
    <property type="match status" value="1"/>
</dbReference>
<keyword evidence="3" id="KW-1185">Reference proteome</keyword>
<dbReference type="EMBL" id="JANUHA010000022">
    <property type="protein sequence ID" value="MCS0599074.1"/>
    <property type="molecule type" value="Genomic_DNA"/>
</dbReference>
<reference evidence="2 3" key="1">
    <citation type="submission" date="2022-08" db="EMBL/GenBank/DDBJ databases">
        <title>Reclassification of Massilia species as members of the genera Telluria, Duganella, Pseudoduganella, Mokoshia gen. nov. and Zemynaea gen. nov. using orthogonal and non-orthogonal genome-based approaches.</title>
        <authorList>
            <person name="Bowman J.P."/>
        </authorList>
    </citation>
    <scope>NUCLEOTIDE SEQUENCE [LARGE SCALE GENOMIC DNA]</scope>
    <source>
        <strain evidence="2 3">JCM 31661</strain>
    </source>
</reference>
<proteinExistence type="predicted"/>
<dbReference type="SUPFAM" id="SSF55729">
    <property type="entry name" value="Acyl-CoA N-acyltransferases (Nat)"/>
    <property type="match status" value="1"/>
</dbReference>
<name>A0ABT2AS71_9BURK</name>
<organism evidence="2 3">
    <name type="scientific">Massilia agri</name>
    <dbReference type="NCBI Taxonomy" id="1886785"/>
    <lineage>
        <taxon>Bacteria</taxon>
        <taxon>Pseudomonadati</taxon>
        <taxon>Pseudomonadota</taxon>
        <taxon>Betaproteobacteria</taxon>
        <taxon>Burkholderiales</taxon>
        <taxon>Oxalobacteraceae</taxon>
        <taxon>Telluria group</taxon>
        <taxon>Massilia</taxon>
    </lineage>
</organism>
<comment type="caution">
    <text evidence="2">The sequence shown here is derived from an EMBL/GenBank/DDBJ whole genome shotgun (WGS) entry which is preliminary data.</text>
</comment>